<dbReference type="InterPro" id="IPR001055">
    <property type="entry name" value="Adrenodoxin-like"/>
</dbReference>
<name>A0A2K9LKT8_9GAMM</name>
<evidence type="ECO:0000256" key="6">
    <source>
        <dbReference type="ARBA" id="ARBA00034078"/>
    </source>
</evidence>
<dbReference type="AlphaFoldDB" id="A0A2K9LKT8"/>
<dbReference type="InterPro" id="IPR001041">
    <property type="entry name" value="2Fe-2S_ferredoxin-type"/>
</dbReference>
<evidence type="ECO:0000256" key="5">
    <source>
        <dbReference type="ARBA" id="ARBA00023014"/>
    </source>
</evidence>
<dbReference type="SUPFAM" id="SSF54292">
    <property type="entry name" value="2Fe-2S ferredoxin-like"/>
    <property type="match status" value="1"/>
</dbReference>
<keyword evidence="2" id="KW-0001">2Fe-2S</keyword>
<dbReference type="CDD" id="cd00207">
    <property type="entry name" value="fer2"/>
    <property type="match status" value="1"/>
</dbReference>
<organism evidence="8 9">
    <name type="scientific">Ketobacter alkanivorans</name>
    <dbReference type="NCBI Taxonomy" id="1917421"/>
    <lineage>
        <taxon>Bacteria</taxon>
        <taxon>Pseudomonadati</taxon>
        <taxon>Pseudomonadota</taxon>
        <taxon>Gammaproteobacteria</taxon>
        <taxon>Pseudomonadales</taxon>
        <taxon>Ketobacteraceae</taxon>
        <taxon>Ketobacter</taxon>
    </lineage>
</organism>
<feature type="domain" description="2Fe-2S ferredoxin-type" evidence="7">
    <location>
        <begin position="2"/>
        <end position="105"/>
    </location>
</feature>
<sequence length="106" mass="11463">MGRVTFIEHNGTQHEVDIEEGKTLMQTATDNGVPGIDADCGGACACGTCHVIVDRNWIAATGAVYAEEKQMLEMTPEKADTSRLACQISMTEAMDGLVVRLPEFQM</sequence>
<comment type="cofactor">
    <cofactor evidence="6">
        <name>[2Fe-2S] cluster</name>
        <dbReference type="ChEBI" id="CHEBI:190135"/>
    </cofactor>
</comment>
<dbReference type="EMBL" id="CP022684">
    <property type="protein sequence ID" value="AUM12880.1"/>
    <property type="molecule type" value="Genomic_DNA"/>
</dbReference>
<dbReference type="OrthoDB" id="9799640at2"/>
<dbReference type="GO" id="GO:0046872">
    <property type="term" value="F:metal ion binding"/>
    <property type="evidence" value="ECO:0007669"/>
    <property type="project" value="UniProtKB-KW"/>
</dbReference>
<keyword evidence="3" id="KW-0479">Metal-binding</keyword>
<dbReference type="InterPro" id="IPR036010">
    <property type="entry name" value="2Fe-2S_ferredoxin-like_sf"/>
</dbReference>
<accession>A0A2K9LKT8</accession>
<keyword evidence="4" id="KW-0408">Iron</keyword>
<dbReference type="GO" id="GO:0051537">
    <property type="term" value="F:2 iron, 2 sulfur cluster binding"/>
    <property type="evidence" value="ECO:0007669"/>
    <property type="project" value="UniProtKB-KW"/>
</dbReference>
<evidence type="ECO:0000256" key="3">
    <source>
        <dbReference type="ARBA" id="ARBA00022723"/>
    </source>
</evidence>
<keyword evidence="5" id="KW-0411">Iron-sulfur</keyword>
<dbReference type="RefSeq" id="WP_101894262.1">
    <property type="nucleotide sequence ID" value="NZ_CP022684.1"/>
</dbReference>
<dbReference type="PANTHER" id="PTHR23426:SF65">
    <property type="entry name" value="FERREDOXIN-2, MITOCHONDRIAL"/>
    <property type="match status" value="1"/>
</dbReference>
<proteinExistence type="inferred from homology"/>
<dbReference type="PRINTS" id="PR00355">
    <property type="entry name" value="ADRENODOXIN"/>
</dbReference>
<evidence type="ECO:0000259" key="7">
    <source>
        <dbReference type="PROSITE" id="PS51085"/>
    </source>
</evidence>
<comment type="similarity">
    <text evidence="1">Belongs to the adrenodoxin/putidaredoxin family.</text>
</comment>
<dbReference type="InterPro" id="IPR012675">
    <property type="entry name" value="Beta-grasp_dom_sf"/>
</dbReference>
<keyword evidence="9" id="KW-1185">Reference proteome</keyword>
<dbReference type="GO" id="GO:0140647">
    <property type="term" value="P:P450-containing electron transport chain"/>
    <property type="evidence" value="ECO:0007669"/>
    <property type="project" value="InterPro"/>
</dbReference>
<reference evidence="9" key="1">
    <citation type="submission" date="2017-08" db="EMBL/GenBank/DDBJ databases">
        <title>Direct submision.</title>
        <authorList>
            <person name="Kim S.-J."/>
            <person name="Rhee S.-K."/>
        </authorList>
    </citation>
    <scope>NUCLEOTIDE SEQUENCE [LARGE SCALE GENOMIC DNA]</scope>
    <source>
        <strain evidence="9">GI5</strain>
    </source>
</reference>
<dbReference type="GO" id="GO:0009055">
    <property type="term" value="F:electron transfer activity"/>
    <property type="evidence" value="ECO:0007669"/>
    <property type="project" value="TreeGrafter"/>
</dbReference>
<evidence type="ECO:0000256" key="1">
    <source>
        <dbReference type="ARBA" id="ARBA00010914"/>
    </source>
</evidence>
<gene>
    <name evidence="8" type="ORF">Kalk_10810</name>
</gene>
<dbReference type="PROSITE" id="PS51085">
    <property type="entry name" value="2FE2S_FER_2"/>
    <property type="match status" value="1"/>
</dbReference>
<evidence type="ECO:0000256" key="4">
    <source>
        <dbReference type="ARBA" id="ARBA00023004"/>
    </source>
</evidence>
<dbReference type="Pfam" id="PF00111">
    <property type="entry name" value="Fer2"/>
    <property type="match status" value="1"/>
</dbReference>
<evidence type="ECO:0000313" key="9">
    <source>
        <dbReference type="Proteomes" id="UP000235116"/>
    </source>
</evidence>
<evidence type="ECO:0000256" key="2">
    <source>
        <dbReference type="ARBA" id="ARBA00022714"/>
    </source>
</evidence>
<dbReference type="Gene3D" id="3.10.20.30">
    <property type="match status" value="1"/>
</dbReference>
<evidence type="ECO:0000313" key="8">
    <source>
        <dbReference type="EMBL" id="AUM12880.1"/>
    </source>
</evidence>
<dbReference type="KEGG" id="kak:Kalk_10810"/>
<protein>
    <submittedName>
        <fullName evidence="8">2Fe-2S ferredoxin</fullName>
    </submittedName>
</protein>
<dbReference type="Proteomes" id="UP000235116">
    <property type="component" value="Chromosome"/>
</dbReference>
<dbReference type="PANTHER" id="PTHR23426">
    <property type="entry name" value="FERREDOXIN/ADRENODOXIN"/>
    <property type="match status" value="1"/>
</dbReference>